<accession>A0A1J4TDE2</accession>
<protein>
    <recommendedName>
        <fullName evidence="8">Fibrobacter succinogenes major paralogous domain-containing protein</fullName>
    </recommendedName>
</protein>
<name>A0A1J4TDE2_9BACT</name>
<gene>
    <name evidence="9" type="ORF">AUJ35_00685</name>
</gene>
<dbReference type="GO" id="GO:0016020">
    <property type="term" value="C:membrane"/>
    <property type="evidence" value="ECO:0007669"/>
    <property type="project" value="UniProtKB-SubCell"/>
</dbReference>
<dbReference type="GO" id="GO:0015628">
    <property type="term" value="P:protein secretion by the type II secretion system"/>
    <property type="evidence" value="ECO:0007669"/>
    <property type="project" value="InterPro"/>
</dbReference>
<feature type="compositionally biased region" description="Polar residues" evidence="6">
    <location>
        <begin position="385"/>
        <end position="399"/>
    </location>
</feature>
<dbReference type="Pfam" id="PF09603">
    <property type="entry name" value="Fib_succ_major"/>
    <property type="match status" value="1"/>
</dbReference>
<dbReference type="PANTHER" id="PTHR30093:SF44">
    <property type="entry name" value="TYPE II SECRETION SYSTEM CORE PROTEIN G"/>
    <property type="match status" value="1"/>
</dbReference>
<evidence type="ECO:0000259" key="8">
    <source>
        <dbReference type="Pfam" id="PF09603"/>
    </source>
</evidence>
<dbReference type="InterPro" id="IPR012902">
    <property type="entry name" value="N_methyl_site"/>
</dbReference>
<keyword evidence="4 7" id="KW-1133">Transmembrane helix</keyword>
<keyword evidence="5 7" id="KW-0472">Membrane</keyword>
<dbReference type="SUPFAM" id="SSF54523">
    <property type="entry name" value="Pili subunits"/>
    <property type="match status" value="1"/>
</dbReference>
<evidence type="ECO:0000313" key="10">
    <source>
        <dbReference type="Proteomes" id="UP000182860"/>
    </source>
</evidence>
<keyword evidence="2" id="KW-0488">Methylation</keyword>
<dbReference type="Pfam" id="PF07963">
    <property type="entry name" value="N_methyl"/>
    <property type="match status" value="1"/>
</dbReference>
<organism evidence="9 10">
    <name type="scientific">Candidatus Falkowbacteria bacterium CG1_02_41_21</name>
    <dbReference type="NCBI Taxonomy" id="1805147"/>
    <lineage>
        <taxon>Bacteria</taxon>
        <taxon>Candidatus Falkowiibacteriota</taxon>
    </lineage>
</organism>
<dbReference type="NCBIfam" id="TIGR02532">
    <property type="entry name" value="IV_pilin_GFxxxE"/>
    <property type="match status" value="1"/>
</dbReference>
<dbReference type="InterPro" id="IPR000983">
    <property type="entry name" value="Bac_GSPG_pilin"/>
</dbReference>
<evidence type="ECO:0000256" key="3">
    <source>
        <dbReference type="ARBA" id="ARBA00022692"/>
    </source>
</evidence>
<dbReference type="PANTHER" id="PTHR30093">
    <property type="entry name" value="GENERAL SECRETION PATHWAY PROTEIN G"/>
    <property type="match status" value="1"/>
</dbReference>
<comment type="subcellular location">
    <subcellularLocation>
        <location evidence="1">Membrane</location>
        <topology evidence="1">Single-pass membrane protein</topology>
    </subcellularLocation>
</comment>
<feature type="transmembrane region" description="Helical" evidence="7">
    <location>
        <begin position="48"/>
        <end position="69"/>
    </location>
</feature>
<dbReference type="NCBIfam" id="TIGR02145">
    <property type="entry name" value="Fib_succ_major"/>
    <property type="match status" value="1"/>
</dbReference>
<feature type="region of interest" description="Disordered" evidence="6">
    <location>
        <begin position="358"/>
        <end position="399"/>
    </location>
</feature>
<dbReference type="Gene3D" id="3.30.700.10">
    <property type="entry name" value="Glycoprotein, Type 4 Pilin"/>
    <property type="match status" value="1"/>
</dbReference>
<evidence type="ECO:0000256" key="1">
    <source>
        <dbReference type="ARBA" id="ARBA00004167"/>
    </source>
</evidence>
<evidence type="ECO:0000256" key="2">
    <source>
        <dbReference type="ARBA" id="ARBA00022481"/>
    </source>
</evidence>
<keyword evidence="3 7" id="KW-0812">Transmembrane</keyword>
<proteinExistence type="predicted"/>
<dbReference type="AlphaFoldDB" id="A0A1J4TDE2"/>
<evidence type="ECO:0000256" key="5">
    <source>
        <dbReference type="ARBA" id="ARBA00023136"/>
    </source>
</evidence>
<dbReference type="GO" id="GO:0015627">
    <property type="term" value="C:type II protein secretion system complex"/>
    <property type="evidence" value="ECO:0007669"/>
    <property type="project" value="InterPro"/>
</dbReference>
<dbReference type="InterPro" id="IPR045584">
    <property type="entry name" value="Pilin-like"/>
</dbReference>
<comment type="caution">
    <text evidence="9">The sequence shown here is derived from an EMBL/GenBank/DDBJ whole genome shotgun (WGS) entry which is preliminary data.</text>
</comment>
<evidence type="ECO:0000256" key="4">
    <source>
        <dbReference type="ARBA" id="ARBA00022989"/>
    </source>
</evidence>
<dbReference type="EMBL" id="MNUV01000012">
    <property type="protein sequence ID" value="OIO08223.1"/>
    <property type="molecule type" value="Genomic_DNA"/>
</dbReference>
<dbReference type="InterPro" id="IPR011871">
    <property type="entry name" value="Fib_succ_major"/>
</dbReference>
<reference evidence="9 10" key="1">
    <citation type="journal article" date="2016" name="Environ. Microbiol.">
        <title>Genomic resolution of a cold subsurface aquifer community provides metabolic insights for novel microbes adapted to high CO concentrations.</title>
        <authorList>
            <person name="Probst A.J."/>
            <person name="Castelle C.J."/>
            <person name="Singh A."/>
            <person name="Brown C.T."/>
            <person name="Anantharaman K."/>
            <person name="Sharon I."/>
            <person name="Hug L.A."/>
            <person name="Burstein D."/>
            <person name="Emerson J.B."/>
            <person name="Thomas B.C."/>
            <person name="Banfield J.F."/>
        </authorList>
    </citation>
    <scope>NUCLEOTIDE SEQUENCE [LARGE SCALE GENOMIC DNA]</scope>
    <source>
        <strain evidence="9">CG1_02_41_21</strain>
    </source>
</reference>
<dbReference type="PRINTS" id="PR00813">
    <property type="entry name" value="BCTERIALGSPG"/>
</dbReference>
<evidence type="ECO:0000256" key="7">
    <source>
        <dbReference type="SAM" id="Phobius"/>
    </source>
</evidence>
<evidence type="ECO:0000313" key="9">
    <source>
        <dbReference type="EMBL" id="OIO08223.1"/>
    </source>
</evidence>
<sequence>MNFIIPDFYPNLVIEPYLLKRVICYNISTNRSNLDLILLMKSKKAFTLIELLVVIAIIGILATVSIISLSNARAKSRDAKRAGDMKQIQTALELFFNDKGRYPTAEEWNTNQIYSTSTTGTSTYMQVIPAAPTPVDGNCTDNQNTFYYTQTENGNSYNISLCLGNTTGTLASGPKCLTPGGIIDVDCSGGIAACSASTACGETCSYGGENYPTVDIGGQCWMAKNMNIGDYIGSGTNAVGFDGNPGTNDDCVDVSSPPSGYWSCQGYSGIQKYCYDNDANNCTDEGGLYEWAETLGLPYDCNWATSTDNLDGTYTLDCPNSGSQTILAKQQGICPSGWHVPGDSDLGTNSDWRDLEQGLATDPNCDSDNDGCPPAGGELKETGVTHWNSPNTGATNSSGFTALPAGYRSSTSGSFPDHNVGAYFWSAPPSWVVTSPPDIVI</sequence>
<evidence type="ECO:0000256" key="6">
    <source>
        <dbReference type="SAM" id="MobiDB-lite"/>
    </source>
</evidence>
<feature type="domain" description="Fibrobacter succinogenes major paralogous" evidence="8">
    <location>
        <begin position="214"/>
        <end position="427"/>
    </location>
</feature>
<dbReference type="Proteomes" id="UP000182860">
    <property type="component" value="Unassembled WGS sequence"/>
</dbReference>